<dbReference type="Pfam" id="PF02569">
    <property type="entry name" value="Pantoate_ligase"/>
    <property type="match status" value="1"/>
</dbReference>
<dbReference type="UniPathway" id="UPA00028">
    <property type="reaction ID" value="UER00005"/>
</dbReference>
<dbReference type="AlphaFoldDB" id="A0A1H9S9C6"/>
<evidence type="ECO:0000256" key="3">
    <source>
        <dbReference type="ARBA" id="ARBA00022598"/>
    </source>
</evidence>
<name>A0A1H9S9C6_9RHOB</name>
<feature type="binding site" evidence="8">
    <location>
        <position position="153"/>
    </location>
    <ligand>
        <name>(R)-pantoate</name>
        <dbReference type="ChEBI" id="CHEBI:15980"/>
    </ligand>
</feature>
<proteinExistence type="inferred from homology"/>
<dbReference type="Gene3D" id="3.30.1300.10">
    <property type="entry name" value="Pantoate-beta-alanine ligase, C-terminal domain"/>
    <property type="match status" value="1"/>
</dbReference>
<dbReference type="EMBL" id="FOGU01000003">
    <property type="protein sequence ID" value="SER81195.1"/>
    <property type="molecule type" value="Genomic_DNA"/>
</dbReference>
<dbReference type="RefSeq" id="WP_092689793.1">
    <property type="nucleotide sequence ID" value="NZ_FOGU01000003.1"/>
</dbReference>
<comment type="pathway">
    <text evidence="1 8">Cofactor biosynthesis; (R)-pantothenate biosynthesis; (R)-pantothenate from (R)-pantoate and beta-alanine: step 1/1.</text>
</comment>
<feature type="binding site" evidence="8">
    <location>
        <begin position="147"/>
        <end position="150"/>
    </location>
    <ligand>
        <name>ATP</name>
        <dbReference type="ChEBI" id="CHEBI:30616"/>
    </ligand>
</feature>
<comment type="function">
    <text evidence="8">Catalyzes the condensation of pantoate with beta-alanine in an ATP-dependent reaction via a pantoyl-adenylate intermediate.</text>
</comment>
<keyword evidence="3 8" id="KW-0436">Ligase</keyword>
<evidence type="ECO:0000256" key="1">
    <source>
        <dbReference type="ARBA" id="ARBA00004990"/>
    </source>
</evidence>
<evidence type="ECO:0000256" key="7">
    <source>
        <dbReference type="ARBA" id="ARBA00048258"/>
    </source>
</evidence>
<dbReference type="CDD" id="cd00560">
    <property type="entry name" value="PanC"/>
    <property type="match status" value="1"/>
</dbReference>
<dbReference type="NCBIfam" id="TIGR00018">
    <property type="entry name" value="panC"/>
    <property type="match status" value="1"/>
</dbReference>
<evidence type="ECO:0000256" key="4">
    <source>
        <dbReference type="ARBA" id="ARBA00022655"/>
    </source>
</evidence>
<keyword evidence="6 8" id="KW-0067">ATP-binding</keyword>
<comment type="catalytic activity">
    <reaction evidence="7 8">
        <text>(R)-pantoate + beta-alanine + ATP = (R)-pantothenate + AMP + diphosphate + H(+)</text>
        <dbReference type="Rhea" id="RHEA:10912"/>
        <dbReference type="ChEBI" id="CHEBI:15378"/>
        <dbReference type="ChEBI" id="CHEBI:15980"/>
        <dbReference type="ChEBI" id="CHEBI:29032"/>
        <dbReference type="ChEBI" id="CHEBI:30616"/>
        <dbReference type="ChEBI" id="CHEBI:33019"/>
        <dbReference type="ChEBI" id="CHEBI:57966"/>
        <dbReference type="ChEBI" id="CHEBI:456215"/>
        <dbReference type="EC" id="6.3.2.1"/>
    </reaction>
</comment>
<evidence type="ECO:0000256" key="6">
    <source>
        <dbReference type="ARBA" id="ARBA00022840"/>
    </source>
</evidence>
<evidence type="ECO:0000313" key="10">
    <source>
        <dbReference type="Proteomes" id="UP000198885"/>
    </source>
</evidence>
<dbReference type="InterPro" id="IPR014729">
    <property type="entry name" value="Rossmann-like_a/b/a_fold"/>
</dbReference>
<protein>
    <recommendedName>
        <fullName evidence="8">Pantothenate synthetase</fullName>
        <shortName evidence="8">PS</shortName>
        <ecNumber evidence="8">6.3.2.1</ecNumber>
    </recommendedName>
    <alternativeName>
        <fullName evidence="8">Pantoate--beta-alanine ligase</fullName>
    </alternativeName>
    <alternativeName>
        <fullName evidence="8">Pantoate-activating enzyme</fullName>
    </alternativeName>
</protein>
<feature type="binding site" evidence="8">
    <location>
        <begin position="30"/>
        <end position="37"/>
    </location>
    <ligand>
        <name>ATP</name>
        <dbReference type="ChEBI" id="CHEBI:30616"/>
    </ligand>
</feature>
<keyword evidence="10" id="KW-1185">Reference proteome</keyword>
<comment type="subunit">
    <text evidence="8">Homodimer.</text>
</comment>
<comment type="miscellaneous">
    <text evidence="8">The reaction proceeds by a bi uni uni bi ping pong mechanism.</text>
</comment>
<dbReference type="PANTHER" id="PTHR21299">
    <property type="entry name" value="CYTIDYLATE KINASE/PANTOATE-BETA-ALANINE LIGASE"/>
    <property type="match status" value="1"/>
</dbReference>
<dbReference type="HAMAP" id="MF_00158">
    <property type="entry name" value="PanC"/>
    <property type="match status" value="1"/>
</dbReference>
<evidence type="ECO:0000256" key="5">
    <source>
        <dbReference type="ARBA" id="ARBA00022741"/>
    </source>
</evidence>
<evidence type="ECO:0000256" key="8">
    <source>
        <dbReference type="HAMAP-Rule" id="MF_00158"/>
    </source>
</evidence>
<gene>
    <name evidence="8" type="primary">panC</name>
    <name evidence="9" type="ORF">SAMN04490244_10373</name>
</gene>
<reference evidence="9 10" key="1">
    <citation type="submission" date="2016-10" db="EMBL/GenBank/DDBJ databases">
        <authorList>
            <person name="de Groot N.N."/>
        </authorList>
    </citation>
    <scope>NUCLEOTIDE SEQUENCE [LARGE SCALE GENOMIC DNA]</scope>
    <source>
        <strain evidence="9 10">DSM 23042</strain>
    </source>
</reference>
<feature type="binding site" evidence="8">
    <location>
        <position position="61"/>
    </location>
    <ligand>
        <name>beta-alanine</name>
        <dbReference type="ChEBI" id="CHEBI:57966"/>
    </ligand>
</feature>
<dbReference type="GO" id="GO:0015940">
    <property type="term" value="P:pantothenate biosynthetic process"/>
    <property type="evidence" value="ECO:0007669"/>
    <property type="project" value="UniProtKB-UniRule"/>
</dbReference>
<evidence type="ECO:0000256" key="2">
    <source>
        <dbReference type="ARBA" id="ARBA00009256"/>
    </source>
</evidence>
<dbReference type="InterPro" id="IPR004821">
    <property type="entry name" value="Cyt_trans-like"/>
</dbReference>
<organism evidence="9 10">
    <name type="scientific">Tranquillimonas rosea</name>
    <dbReference type="NCBI Taxonomy" id="641238"/>
    <lineage>
        <taxon>Bacteria</taxon>
        <taxon>Pseudomonadati</taxon>
        <taxon>Pseudomonadota</taxon>
        <taxon>Alphaproteobacteria</taxon>
        <taxon>Rhodobacterales</taxon>
        <taxon>Roseobacteraceae</taxon>
        <taxon>Tranquillimonas</taxon>
    </lineage>
</organism>
<sequence>MQTAETKADIRAAVAEYRRAGESVALVPTMGYLHEGHLSLVRAARAANDRTVVSIFVNPTQFGPREDLATYPRDIERDLDLLRREGVDAVFLPSVDEMYHPDRQTIVETTRLSRVLMGRLRPGHYRGVATVVTKLFNIVQPDAAYFGEKDYQQLCVIRAMVRDLDSPVAVHGVPTVREADGLAMSSRNVRLSAEDRAAAPVLNASLDAAERIAATGARVSDIKAAVRGEIDSAPRAGLQSVDIRDAQTLAPVQGVPSGPLVVLLAARFGDVLLIDQRVVTPKGKT</sequence>
<feature type="binding site" evidence="8">
    <location>
        <begin position="184"/>
        <end position="187"/>
    </location>
    <ligand>
        <name>ATP</name>
        <dbReference type="ChEBI" id="CHEBI:30616"/>
    </ligand>
</feature>
<dbReference type="GO" id="GO:0005524">
    <property type="term" value="F:ATP binding"/>
    <property type="evidence" value="ECO:0007669"/>
    <property type="project" value="UniProtKB-KW"/>
</dbReference>
<feature type="binding site" evidence="8">
    <location>
        <position position="61"/>
    </location>
    <ligand>
        <name>(R)-pantoate</name>
        <dbReference type="ChEBI" id="CHEBI:15980"/>
    </ligand>
</feature>
<dbReference type="FunFam" id="3.40.50.620:FF:000013">
    <property type="entry name" value="Pantothenate synthetase"/>
    <property type="match status" value="1"/>
</dbReference>
<dbReference type="InterPro" id="IPR003721">
    <property type="entry name" value="Pantoate_ligase"/>
</dbReference>
<accession>A0A1H9S9C6</accession>
<keyword evidence="5 8" id="KW-0547">Nucleotide-binding</keyword>
<comment type="similarity">
    <text evidence="2 8">Belongs to the pantothenate synthetase family.</text>
</comment>
<dbReference type="Gene3D" id="3.40.50.620">
    <property type="entry name" value="HUPs"/>
    <property type="match status" value="1"/>
</dbReference>
<dbReference type="InterPro" id="IPR042176">
    <property type="entry name" value="Pantoate_ligase_C"/>
</dbReference>
<keyword evidence="8" id="KW-0963">Cytoplasm</keyword>
<dbReference type="PANTHER" id="PTHR21299:SF1">
    <property type="entry name" value="PANTOATE--BETA-ALANINE LIGASE"/>
    <property type="match status" value="1"/>
</dbReference>
<comment type="subcellular location">
    <subcellularLocation>
        <location evidence="8">Cytoplasm</location>
    </subcellularLocation>
</comment>
<dbReference type="GO" id="GO:0004592">
    <property type="term" value="F:pantoate-beta-alanine ligase activity"/>
    <property type="evidence" value="ECO:0007669"/>
    <property type="project" value="UniProtKB-UniRule"/>
</dbReference>
<feature type="active site" description="Proton donor" evidence="8">
    <location>
        <position position="37"/>
    </location>
</feature>
<dbReference type="Proteomes" id="UP000198885">
    <property type="component" value="Unassembled WGS sequence"/>
</dbReference>
<feature type="binding site" evidence="8">
    <location>
        <position position="176"/>
    </location>
    <ligand>
        <name>ATP</name>
        <dbReference type="ChEBI" id="CHEBI:30616"/>
    </ligand>
</feature>
<dbReference type="NCBIfam" id="TIGR00125">
    <property type="entry name" value="cyt_tran_rel"/>
    <property type="match status" value="1"/>
</dbReference>
<dbReference type="EC" id="6.3.2.1" evidence="8"/>
<dbReference type="OrthoDB" id="9773087at2"/>
<dbReference type="STRING" id="641238.SAMN04490244_10373"/>
<evidence type="ECO:0000313" key="9">
    <source>
        <dbReference type="EMBL" id="SER81195.1"/>
    </source>
</evidence>
<dbReference type="GO" id="GO:0005829">
    <property type="term" value="C:cytosol"/>
    <property type="evidence" value="ECO:0007669"/>
    <property type="project" value="TreeGrafter"/>
</dbReference>
<dbReference type="SUPFAM" id="SSF52374">
    <property type="entry name" value="Nucleotidylyl transferase"/>
    <property type="match status" value="1"/>
</dbReference>
<keyword evidence="4 8" id="KW-0566">Pantothenate biosynthesis</keyword>